<dbReference type="AlphaFoldDB" id="G0P143"/>
<dbReference type="OMA" id="CHVCTVL"/>
<evidence type="ECO:0000256" key="2">
    <source>
        <dbReference type="ARBA" id="ARBA00022840"/>
    </source>
</evidence>
<dbReference type="eggNOG" id="KOG0054">
    <property type="taxonomic scope" value="Eukaryota"/>
</dbReference>
<dbReference type="SUPFAM" id="SSF52540">
    <property type="entry name" value="P-loop containing nucleoside triphosphate hydrolases"/>
    <property type="match status" value="1"/>
</dbReference>
<protein>
    <recommendedName>
        <fullName evidence="5">ABC transporter domain-containing protein</fullName>
    </recommendedName>
</protein>
<dbReference type="OrthoDB" id="5855426at2759"/>
<dbReference type="HOGENOM" id="CLU_000604_61_8_1"/>
<accession>G0P143</accession>
<dbReference type="PANTHER" id="PTHR24223:SF398">
    <property type="entry name" value="MULTIDRUG RESISTANCE-ASSOCIATED PROTEIN 1"/>
    <property type="match status" value="1"/>
</dbReference>
<dbReference type="PANTHER" id="PTHR24223">
    <property type="entry name" value="ATP-BINDING CASSETTE SUB-FAMILY C"/>
    <property type="match status" value="1"/>
</dbReference>
<dbReference type="InterPro" id="IPR027417">
    <property type="entry name" value="P-loop_NTPase"/>
</dbReference>
<proteinExistence type="predicted"/>
<dbReference type="GO" id="GO:0005524">
    <property type="term" value="F:ATP binding"/>
    <property type="evidence" value="ECO:0007669"/>
    <property type="project" value="UniProtKB-KW"/>
</dbReference>
<gene>
    <name evidence="3" type="ORF">CAEBREN_05442</name>
</gene>
<dbReference type="GO" id="GO:0016020">
    <property type="term" value="C:membrane"/>
    <property type="evidence" value="ECO:0007669"/>
    <property type="project" value="TreeGrafter"/>
</dbReference>
<name>G0P143_CAEBE</name>
<dbReference type="InParanoid" id="G0P143"/>
<evidence type="ECO:0008006" key="5">
    <source>
        <dbReference type="Google" id="ProtNLM"/>
    </source>
</evidence>
<dbReference type="STRING" id="135651.G0P143"/>
<reference evidence="4" key="1">
    <citation type="submission" date="2011-07" db="EMBL/GenBank/DDBJ databases">
        <authorList>
            <consortium name="Caenorhabditis brenneri Sequencing and Analysis Consortium"/>
            <person name="Wilson R.K."/>
        </authorList>
    </citation>
    <scope>NUCLEOTIDE SEQUENCE [LARGE SCALE GENOMIC DNA]</scope>
    <source>
        <strain evidence="4">PB2801</strain>
    </source>
</reference>
<keyword evidence="4" id="KW-1185">Reference proteome</keyword>
<sequence>METDELVQKTIREQCHVCTVLTIAHRLNTLIDSDQIMVSDKSTVVEFDTPKNLLADQKGVFYSMAKDANII</sequence>
<dbReference type="Gene3D" id="3.40.50.300">
    <property type="entry name" value="P-loop containing nucleotide triphosphate hydrolases"/>
    <property type="match status" value="1"/>
</dbReference>
<dbReference type="EMBL" id="GL380008">
    <property type="protein sequence ID" value="EGT42202.1"/>
    <property type="molecule type" value="Genomic_DNA"/>
</dbReference>
<dbReference type="InterPro" id="IPR050173">
    <property type="entry name" value="ABC_transporter_C-like"/>
</dbReference>
<dbReference type="GO" id="GO:0042626">
    <property type="term" value="F:ATPase-coupled transmembrane transporter activity"/>
    <property type="evidence" value="ECO:0007669"/>
    <property type="project" value="TreeGrafter"/>
</dbReference>
<evidence type="ECO:0000256" key="1">
    <source>
        <dbReference type="ARBA" id="ARBA00022741"/>
    </source>
</evidence>
<evidence type="ECO:0000313" key="3">
    <source>
        <dbReference type="EMBL" id="EGT42202.1"/>
    </source>
</evidence>
<evidence type="ECO:0000313" key="4">
    <source>
        <dbReference type="Proteomes" id="UP000008068"/>
    </source>
</evidence>
<keyword evidence="2" id="KW-0067">ATP-binding</keyword>
<keyword evidence="1" id="KW-0547">Nucleotide-binding</keyword>
<dbReference type="Proteomes" id="UP000008068">
    <property type="component" value="Unassembled WGS sequence"/>
</dbReference>
<organism evidence="4">
    <name type="scientific">Caenorhabditis brenneri</name>
    <name type="common">Nematode worm</name>
    <dbReference type="NCBI Taxonomy" id="135651"/>
    <lineage>
        <taxon>Eukaryota</taxon>
        <taxon>Metazoa</taxon>
        <taxon>Ecdysozoa</taxon>
        <taxon>Nematoda</taxon>
        <taxon>Chromadorea</taxon>
        <taxon>Rhabditida</taxon>
        <taxon>Rhabditina</taxon>
        <taxon>Rhabditomorpha</taxon>
        <taxon>Rhabditoidea</taxon>
        <taxon>Rhabditidae</taxon>
        <taxon>Peloderinae</taxon>
        <taxon>Caenorhabditis</taxon>
    </lineage>
</organism>